<dbReference type="InterPro" id="IPR057230">
    <property type="entry name" value="DUF7908"/>
</dbReference>
<keyword evidence="5" id="KW-1185">Reference proteome</keyword>
<evidence type="ECO:0000256" key="2">
    <source>
        <dbReference type="SAM" id="SignalP"/>
    </source>
</evidence>
<dbReference type="AlphaFoldDB" id="A0A1E1K2Y7"/>
<proteinExistence type="predicted"/>
<feature type="region of interest" description="Disordered" evidence="1">
    <location>
        <begin position="322"/>
        <end position="436"/>
    </location>
</feature>
<sequence>MLKTVFSFIALLALVVEAIPSVLQRDLGCAVGNGGPGGVITQITVVNVVRTRVVVFPIIINTFIQQNTVLNFQGGVTIIVTNAPTRILTIATGSSIATNTIATTVLPGNIQVFQTTNIINFPVIISTFIQQNTIIQGGGGVNIVITNAPTHIFTTAIGTSTVTATVTNTITTNDSVPTAFILAPVAVASVRRSRRARRQISGPQYISPAGDIVARCSNAQVFTITNGQLSSEGSFLSVNRGVGSAPFVTAQAINDISTTFSISDTLEWSNPAFSGGRARFCSQNGRVNALFTLNATLADCTIQNLFVIPAAACVDGVIISSSSTPSASTNTPVDSSPSSTFVPFTTTSPSQSESSSPFPSFSSEISADASTTSISGSASDSASPSLSTGPASGGLTDGPNTSASSVSSDVTTTSTLSGSSSGLSSGVHLQRHLQAL</sequence>
<dbReference type="Proteomes" id="UP000178912">
    <property type="component" value="Unassembled WGS sequence"/>
</dbReference>
<name>A0A1E1K2Y7_9HELO</name>
<protein>
    <recommendedName>
        <fullName evidence="3">DUF7908 domain-containing protein</fullName>
    </recommendedName>
</protein>
<feature type="chain" id="PRO_5009445651" description="DUF7908 domain-containing protein" evidence="2">
    <location>
        <begin position="19"/>
        <end position="436"/>
    </location>
</feature>
<evidence type="ECO:0000256" key="1">
    <source>
        <dbReference type="SAM" id="MobiDB-lite"/>
    </source>
</evidence>
<accession>A0A1E1K2Y7</accession>
<evidence type="ECO:0000313" key="4">
    <source>
        <dbReference type="EMBL" id="CZS92487.1"/>
    </source>
</evidence>
<feature type="compositionally biased region" description="Low complexity" evidence="1">
    <location>
        <begin position="322"/>
        <end position="390"/>
    </location>
</feature>
<dbReference type="Pfam" id="PF25485">
    <property type="entry name" value="DUF7908"/>
    <property type="match status" value="1"/>
</dbReference>
<feature type="signal peptide" evidence="2">
    <location>
        <begin position="1"/>
        <end position="18"/>
    </location>
</feature>
<dbReference type="OrthoDB" id="3559145at2759"/>
<feature type="domain" description="DUF7908" evidence="3">
    <location>
        <begin position="178"/>
        <end position="309"/>
    </location>
</feature>
<reference evidence="5" key="1">
    <citation type="submission" date="2016-03" db="EMBL/GenBank/DDBJ databases">
        <authorList>
            <person name="Guldener U."/>
        </authorList>
    </citation>
    <scope>NUCLEOTIDE SEQUENCE [LARGE SCALE GENOMIC DNA]</scope>
    <source>
        <strain evidence="5">04CH-RAC-A.6.1</strain>
    </source>
</reference>
<evidence type="ECO:0000259" key="3">
    <source>
        <dbReference type="Pfam" id="PF25485"/>
    </source>
</evidence>
<gene>
    <name evidence="4" type="ORF">RAG0_03081</name>
</gene>
<evidence type="ECO:0000313" key="5">
    <source>
        <dbReference type="Proteomes" id="UP000178912"/>
    </source>
</evidence>
<keyword evidence="2" id="KW-0732">Signal</keyword>
<organism evidence="4 5">
    <name type="scientific">Rhynchosporium agropyri</name>
    <dbReference type="NCBI Taxonomy" id="914238"/>
    <lineage>
        <taxon>Eukaryota</taxon>
        <taxon>Fungi</taxon>
        <taxon>Dikarya</taxon>
        <taxon>Ascomycota</taxon>
        <taxon>Pezizomycotina</taxon>
        <taxon>Leotiomycetes</taxon>
        <taxon>Helotiales</taxon>
        <taxon>Ploettnerulaceae</taxon>
        <taxon>Rhynchosporium</taxon>
    </lineage>
</organism>
<dbReference type="EMBL" id="FJUX01000012">
    <property type="protein sequence ID" value="CZS92487.1"/>
    <property type="molecule type" value="Genomic_DNA"/>
</dbReference>
<feature type="compositionally biased region" description="Low complexity" evidence="1">
    <location>
        <begin position="401"/>
        <end position="428"/>
    </location>
</feature>